<feature type="region of interest" description="Disordered" evidence="1">
    <location>
        <begin position="83"/>
        <end position="110"/>
    </location>
</feature>
<dbReference type="KEGG" id="rpc:RPC_3933"/>
<reference evidence="2" key="1">
    <citation type="submission" date="2006-03" db="EMBL/GenBank/DDBJ databases">
        <title>Complete sequence of Rhodopseudomonas palustris BisB18.</title>
        <authorList>
            <consortium name="US DOE Joint Genome Institute"/>
            <person name="Copeland A."/>
            <person name="Lucas S."/>
            <person name="Lapidus A."/>
            <person name="Barry K."/>
            <person name="Detter J.C."/>
            <person name="Glavina del Rio T."/>
            <person name="Hammon N."/>
            <person name="Israni S."/>
            <person name="Dalin E."/>
            <person name="Tice H."/>
            <person name="Pitluck S."/>
            <person name="Chain P."/>
            <person name="Malfatti S."/>
            <person name="Shin M."/>
            <person name="Vergez L."/>
            <person name="Schmutz J."/>
            <person name="Larimer F."/>
            <person name="Land M."/>
            <person name="Hauser L."/>
            <person name="Pelletier D.A."/>
            <person name="Kyrpides N."/>
            <person name="Anderson I."/>
            <person name="Oda Y."/>
            <person name="Harwood C.S."/>
            <person name="Richardson P."/>
        </authorList>
    </citation>
    <scope>NUCLEOTIDE SEQUENCE [LARGE SCALE GENOMIC DNA]</scope>
    <source>
        <strain evidence="2">BisB18</strain>
    </source>
</reference>
<dbReference type="RefSeq" id="WP_011474341.1">
    <property type="nucleotide sequence ID" value="NC_007925.1"/>
</dbReference>
<proteinExistence type="predicted"/>
<dbReference type="AlphaFoldDB" id="Q20ZH7"/>
<dbReference type="HOGENOM" id="CLU_2169103_0_0_5"/>
<organism evidence="2">
    <name type="scientific">Rhodopseudomonas palustris (strain BisB18)</name>
    <dbReference type="NCBI Taxonomy" id="316056"/>
    <lineage>
        <taxon>Bacteria</taxon>
        <taxon>Pseudomonadati</taxon>
        <taxon>Pseudomonadota</taxon>
        <taxon>Alphaproteobacteria</taxon>
        <taxon>Hyphomicrobiales</taxon>
        <taxon>Nitrobacteraceae</taxon>
        <taxon>Rhodopseudomonas</taxon>
    </lineage>
</organism>
<name>Q20ZH7_RHOPB</name>
<gene>
    <name evidence="2" type="ordered locus">RPC_3933</name>
</gene>
<dbReference type="EMBL" id="CP000301">
    <property type="protein sequence ID" value="ABD89459.1"/>
    <property type="molecule type" value="Genomic_DNA"/>
</dbReference>
<protein>
    <submittedName>
        <fullName evidence="2">Uncharacterized protein</fullName>
    </submittedName>
</protein>
<sequence>MRNDISHFGGERHDASYSEFLKNASIKSEALSVLYHALLLHVTGIDAPILKRWIFDNFLSAPIKIHFVQAGLLDKSVLRAEGQPNAQATDGNASQDVVAADHPAPSVGAP</sequence>
<accession>Q20ZH7</accession>
<feature type="compositionally biased region" description="Polar residues" evidence="1">
    <location>
        <begin position="84"/>
        <end position="95"/>
    </location>
</feature>
<evidence type="ECO:0000256" key="1">
    <source>
        <dbReference type="SAM" id="MobiDB-lite"/>
    </source>
</evidence>
<dbReference type="OrthoDB" id="8439908at2"/>
<evidence type="ECO:0000313" key="2">
    <source>
        <dbReference type="EMBL" id="ABD89459.1"/>
    </source>
</evidence>